<reference evidence="1 2" key="1">
    <citation type="submission" date="2014-02" db="EMBL/GenBank/DDBJ databases">
        <title>The small core and large imbalanced accessory genome model reveals a collaborative survival strategy of Sorangium cellulosum strains in nature.</title>
        <authorList>
            <person name="Han K."/>
            <person name="Peng R."/>
            <person name="Blom J."/>
            <person name="Li Y.-Z."/>
        </authorList>
    </citation>
    <scope>NUCLEOTIDE SEQUENCE [LARGE SCALE GENOMIC DNA]</scope>
    <source>
        <strain evidence="1 2">So0008-312</strain>
    </source>
</reference>
<comment type="caution">
    <text evidence="1">The sequence shown here is derived from an EMBL/GenBank/DDBJ whole genome shotgun (WGS) entry which is preliminary data.</text>
</comment>
<dbReference type="AlphaFoldDB" id="A0A150QHU1"/>
<dbReference type="Proteomes" id="UP000075260">
    <property type="component" value="Unassembled WGS sequence"/>
</dbReference>
<evidence type="ECO:0000313" key="1">
    <source>
        <dbReference type="EMBL" id="KYF67557.1"/>
    </source>
</evidence>
<gene>
    <name evidence="1" type="ORF">BE15_29770</name>
</gene>
<dbReference type="EMBL" id="JEMA01000642">
    <property type="protein sequence ID" value="KYF67557.1"/>
    <property type="molecule type" value="Genomic_DNA"/>
</dbReference>
<evidence type="ECO:0000313" key="2">
    <source>
        <dbReference type="Proteomes" id="UP000075260"/>
    </source>
</evidence>
<accession>A0A150QHU1</accession>
<name>A0A150QHU1_SORCE</name>
<proteinExistence type="predicted"/>
<protein>
    <submittedName>
        <fullName evidence="1">Uncharacterized protein</fullName>
    </submittedName>
</protein>
<sequence length="70" mass="7619">MEYIMDAAAEERLQQYIDGIGTVLGHPKRREAFASCTLGLLSDLERKSVEPIAALGVCQRSKSPARSADP</sequence>
<organism evidence="1 2">
    <name type="scientific">Sorangium cellulosum</name>
    <name type="common">Polyangium cellulosum</name>
    <dbReference type="NCBI Taxonomy" id="56"/>
    <lineage>
        <taxon>Bacteria</taxon>
        <taxon>Pseudomonadati</taxon>
        <taxon>Myxococcota</taxon>
        <taxon>Polyangia</taxon>
        <taxon>Polyangiales</taxon>
        <taxon>Polyangiaceae</taxon>
        <taxon>Sorangium</taxon>
    </lineage>
</organism>